<dbReference type="RefSeq" id="WP_257958212.1">
    <property type="nucleotide sequence ID" value="NZ_CP102780.1"/>
</dbReference>
<evidence type="ECO:0000313" key="1">
    <source>
        <dbReference type="EMBL" id="UVA78002.1"/>
    </source>
</evidence>
<dbReference type="EMBL" id="CP102780">
    <property type="protein sequence ID" value="UVA78002.1"/>
    <property type="molecule type" value="Genomic_DNA"/>
</dbReference>
<protein>
    <recommendedName>
        <fullName evidence="3">Hemagglutinin-related protein</fullName>
    </recommendedName>
</protein>
<name>A0ABY5QB52_9BURK</name>
<reference evidence="1" key="1">
    <citation type="submission" date="2022-08" db="EMBL/GenBank/DDBJ databases">
        <title>Multi-unit outbreak of Pandoraea commovens among non-cystic fibrosis intensive care patients from 2019 to 2021 in Berlin, Germany.</title>
        <authorList>
            <person name="Menzel P."/>
        </authorList>
    </citation>
    <scope>NUCLEOTIDE SEQUENCE</scope>
    <source>
        <strain evidence="1">LB-19-202-79</strain>
    </source>
</reference>
<gene>
    <name evidence="1" type="ORF">NTU39_18195</name>
</gene>
<accession>A0ABY5QB52</accession>
<sequence>MSQNGASAEEIQQAQTDLLEWVGTDVPQPATLLLKNWAILMGNAPALAPGAATATGMAVGGVIGGTANPLVQKALNGDQEMSKVDVLIAIVNGVLTQGRSILTSIAINASGAAVGATIKGEDVSAAAAGSVVGTVAGAKAGRTATEMMKNIASQEASSIFGALFGSVSSEVTSSKIQSEINNTTEK</sequence>
<evidence type="ECO:0008006" key="3">
    <source>
        <dbReference type="Google" id="ProtNLM"/>
    </source>
</evidence>
<proteinExistence type="predicted"/>
<evidence type="ECO:0000313" key="2">
    <source>
        <dbReference type="Proteomes" id="UP001058980"/>
    </source>
</evidence>
<keyword evidence="2" id="KW-1185">Reference proteome</keyword>
<dbReference type="Proteomes" id="UP001058980">
    <property type="component" value="Chromosome"/>
</dbReference>
<organism evidence="1 2">
    <name type="scientific">Pandoraea commovens</name>
    <dbReference type="NCBI Taxonomy" id="2508289"/>
    <lineage>
        <taxon>Bacteria</taxon>
        <taxon>Pseudomonadati</taxon>
        <taxon>Pseudomonadota</taxon>
        <taxon>Betaproteobacteria</taxon>
        <taxon>Burkholderiales</taxon>
        <taxon>Burkholderiaceae</taxon>
        <taxon>Pandoraea</taxon>
    </lineage>
</organism>